<dbReference type="SMART" id="SM00829">
    <property type="entry name" value="PKS_ER"/>
    <property type="match status" value="1"/>
</dbReference>
<sequence length="384" mass="40214">MSITTKAYVVEEKGGPFVLKDVILDHLEPDEVLIEMKFTGLCHTDLLVQAGLMPIGSFPAVLGHEGCGVIRALGASVSNKSLALNDQVFLSFRTCTACAPCLAGQGGACTQSQALSFLRTRLDASKPSPISLGDGTPVHGQFFGQSSLARMAVVSERSVVKCDASLGFGDDELGPLAPMGCGYLTGAGTVVNVLKPRRDSSMVILGVGAVGIAALLGARALGVTNIVVVDIVAAKLELAGQLGAKYVVNTLREEDGDLGAAVRRYFPAGADFIIDTTGVGRVLQAALGALGVGGTFALVGAMPPDTELRVNALDILTGCKKIIGVIEAWSDPQQIVPLLVQWYKEGKFPIDRIVKIYPATELDRALEDLKAGKVIKPVLSWDSL</sequence>
<dbReference type="SUPFAM" id="SSF51735">
    <property type="entry name" value="NAD(P)-binding Rossmann-fold domains"/>
    <property type="match status" value="1"/>
</dbReference>
<evidence type="ECO:0000256" key="5">
    <source>
        <dbReference type="ARBA" id="ARBA00023002"/>
    </source>
</evidence>
<evidence type="ECO:0000256" key="2">
    <source>
        <dbReference type="ARBA" id="ARBA00008072"/>
    </source>
</evidence>
<dbReference type="Gene3D" id="3.90.180.10">
    <property type="entry name" value="Medium-chain alcohol dehydrogenases, catalytic domain"/>
    <property type="match status" value="1"/>
</dbReference>
<evidence type="ECO:0000313" key="8">
    <source>
        <dbReference type="EMBL" id="RDW65669.1"/>
    </source>
</evidence>
<dbReference type="AlphaFoldDB" id="A0A3D8QV72"/>
<dbReference type="Gene3D" id="3.40.50.720">
    <property type="entry name" value="NAD(P)-binding Rossmann-like Domain"/>
    <property type="match status" value="1"/>
</dbReference>
<dbReference type="SUPFAM" id="SSF50129">
    <property type="entry name" value="GroES-like"/>
    <property type="match status" value="1"/>
</dbReference>
<dbReference type="PANTHER" id="PTHR43350">
    <property type="entry name" value="NAD-DEPENDENT ALCOHOL DEHYDROGENASE"/>
    <property type="match status" value="1"/>
</dbReference>
<feature type="domain" description="Enoyl reductase (ER)" evidence="7">
    <location>
        <begin position="14"/>
        <end position="379"/>
    </location>
</feature>
<dbReference type="PANTHER" id="PTHR43350:SF20">
    <property type="entry name" value="ENOYL REDUCTASE (ER) DOMAIN-CONTAINING PROTEIN"/>
    <property type="match status" value="1"/>
</dbReference>
<dbReference type="InterPro" id="IPR011032">
    <property type="entry name" value="GroES-like_sf"/>
</dbReference>
<comment type="cofactor">
    <cofactor evidence="1 6">
        <name>Zn(2+)</name>
        <dbReference type="ChEBI" id="CHEBI:29105"/>
    </cofactor>
</comment>
<dbReference type="CDD" id="cd08278">
    <property type="entry name" value="benzyl_alcohol_DH"/>
    <property type="match status" value="1"/>
</dbReference>
<comment type="caution">
    <text evidence="8">The sequence shown here is derived from an EMBL/GenBank/DDBJ whole genome shotgun (WGS) entry which is preliminary data.</text>
</comment>
<evidence type="ECO:0000256" key="3">
    <source>
        <dbReference type="ARBA" id="ARBA00022723"/>
    </source>
</evidence>
<dbReference type="Pfam" id="PF08240">
    <property type="entry name" value="ADH_N"/>
    <property type="match status" value="1"/>
</dbReference>
<organism evidence="8 9">
    <name type="scientific">Aspergillus mulundensis</name>
    <dbReference type="NCBI Taxonomy" id="1810919"/>
    <lineage>
        <taxon>Eukaryota</taxon>
        <taxon>Fungi</taxon>
        <taxon>Dikarya</taxon>
        <taxon>Ascomycota</taxon>
        <taxon>Pezizomycotina</taxon>
        <taxon>Eurotiomycetes</taxon>
        <taxon>Eurotiomycetidae</taxon>
        <taxon>Eurotiales</taxon>
        <taxon>Aspergillaceae</taxon>
        <taxon>Aspergillus</taxon>
        <taxon>Aspergillus subgen. Nidulantes</taxon>
    </lineage>
</organism>
<name>A0A3D8QV72_9EURO</name>
<comment type="similarity">
    <text evidence="2 6">Belongs to the zinc-containing alcohol dehydrogenase family.</text>
</comment>
<protein>
    <recommendedName>
        <fullName evidence="7">Enoyl reductase (ER) domain-containing protein</fullName>
    </recommendedName>
</protein>
<evidence type="ECO:0000256" key="1">
    <source>
        <dbReference type="ARBA" id="ARBA00001947"/>
    </source>
</evidence>
<evidence type="ECO:0000256" key="6">
    <source>
        <dbReference type="RuleBase" id="RU361277"/>
    </source>
</evidence>
<dbReference type="InterPro" id="IPR002328">
    <property type="entry name" value="ADH_Zn_CS"/>
</dbReference>
<keyword evidence="5" id="KW-0560">Oxidoreductase</keyword>
<dbReference type="OrthoDB" id="1560166at2759"/>
<dbReference type="InterPro" id="IPR013149">
    <property type="entry name" value="ADH-like_C"/>
</dbReference>
<gene>
    <name evidence="8" type="ORF">DSM5745_09408</name>
</gene>
<keyword evidence="3 6" id="KW-0479">Metal-binding</keyword>
<evidence type="ECO:0000256" key="4">
    <source>
        <dbReference type="ARBA" id="ARBA00022833"/>
    </source>
</evidence>
<dbReference type="PROSITE" id="PS00059">
    <property type="entry name" value="ADH_ZINC"/>
    <property type="match status" value="1"/>
</dbReference>
<dbReference type="InterPro" id="IPR020843">
    <property type="entry name" value="ER"/>
</dbReference>
<proteinExistence type="inferred from homology"/>
<reference evidence="8 9" key="1">
    <citation type="journal article" date="2018" name="IMA Fungus">
        <title>IMA Genome-F 9: Draft genome sequence of Annulohypoxylon stygium, Aspergillus mulundensis, Berkeleyomyces basicola (syn. Thielaviopsis basicola), Ceratocystis smalleyi, two Cercospora beticola strains, Coleophoma cylindrospora, Fusarium fracticaudum, Phialophora cf. hyalina, and Morchella septimelata.</title>
        <authorList>
            <person name="Wingfield B.D."/>
            <person name="Bills G.F."/>
            <person name="Dong Y."/>
            <person name="Huang W."/>
            <person name="Nel W.J."/>
            <person name="Swalarsk-Parry B.S."/>
            <person name="Vaghefi N."/>
            <person name="Wilken P.M."/>
            <person name="An Z."/>
            <person name="de Beer Z.W."/>
            <person name="De Vos L."/>
            <person name="Chen L."/>
            <person name="Duong T.A."/>
            <person name="Gao Y."/>
            <person name="Hammerbacher A."/>
            <person name="Kikkert J.R."/>
            <person name="Li Y."/>
            <person name="Li H."/>
            <person name="Li K."/>
            <person name="Li Q."/>
            <person name="Liu X."/>
            <person name="Ma X."/>
            <person name="Naidoo K."/>
            <person name="Pethybridge S.J."/>
            <person name="Sun J."/>
            <person name="Steenkamp E.T."/>
            <person name="van der Nest M.A."/>
            <person name="van Wyk S."/>
            <person name="Wingfield M.J."/>
            <person name="Xiong C."/>
            <person name="Yue Q."/>
            <person name="Zhang X."/>
        </authorList>
    </citation>
    <scope>NUCLEOTIDE SEQUENCE [LARGE SCALE GENOMIC DNA]</scope>
    <source>
        <strain evidence="8 9">DSM 5745</strain>
    </source>
</reference>
<dbReference type="GO" id="GO:0008270">
    <property type="term" value="F:zinc ion binding"/>
    <property type="evidence" value="ECO:0007669"/>
    <property type="project" value="InterPro"/>
</dbReference>
<accession>A0A3D8QV72</accession>
<dbReference type="STRING" id="1810919.A0A3D8QV72"/>
<dbReference type="Proteomes" id="UP000256690">
    <property type="component" value="Unassembled WGS sequence"/>
</dbReference>
<dbReference type="Pfam" id="PF00107">
    <property type="entry name" value="ADH_zinc_N"/>
    <property type="match status" value="1"/>
</dbReference>
<evidence type="ECO:0000313" key="9">
    <source>
        <dbReference type="Proteomes" id="UP000256690"/>
    </source>
</evidence>
<dbReference type="RefSeq" id="XP_026599772.1">
    <property type="nucleotide sequence ID" value="XM_026751424.1"/>
</dbReference>
<dbReference type="EMBL" id="PVWQ01000013">
    <property type="protein sequence ID" value="RDW65669.1"/>
    <property type="molecule type" value="Genomic_DNA"/>
</dbReference>
<dbReference type="GeneID" id="38119778"/>
<dbReference type="GO" id="GO:0016491">
    <property type="term" value="F:oxidoreductase activity"/>
    <property type="evidence" value="ECO:0007669"/>
    <property type="project" value="UniProtKB-KW"/>
</dbReference>
<keyword evidence="9" id="KW-1185">Reference proteome</keyword>
<evidence type="ECO:0000259" key="7">
    <source>
        <dbReference type="SMART" id="SM00829"/>
    </source>
</evidence>
<dbReference type="InterPro" id="IPR036291">
    <property type="entry name" value="NAD(P)-bd_dom_sf"/>
</dbReference>
<dbReference type="InterPro" id="IPR013154">
    <property type="entry name" value="ADH-like_N"/>
</dbReference>
<keyword evidence="4 6" id="KW-0862">Zinc</keyword>